<dbReference type="InterPro" id="IPR036844">
    <property type="entry name" value="Hint_dom_sf"/>
</dbReference>
<reference evidence="1 2" key="1">
    <citation type="submission" date="2019-02" db="EMBL/GenBank/DDBJ databases">
        <title>Deep-cultivation of Planctomycetes and their phenomic and genomic characterization uncovers novel biology.</title>
        <authorList>
            <person name="Wiegand S."/>
            <person name="Jogler M."/>
            <person name="Boedeker C."/>
            <person name="Pinto D."/>
            <person name="Vollmers J."/>
            <person name="Rivas-Marin E."/>
            <person name="Kohn T."/>
            <person name="Peeters S.H."/>
            <person name="Heuer A."/>
            <person name="Rast P."/>
            <person name="Oberbeckmann S."/>
            <person name="Bunk B."/>
            <person name="Jeske O."/>
            <person name="Meyerdierks A."/>
            <person name="Storesund J.E."/>
            <person name="Kallscheuer N."/>
            <person name="Luecker S."/>
            <person name="Lage O.M."/>
            <person name="Pohl T."/>
            <person name="Merkel B.J."/>
            <person name="Hornburger P."/>
            <person name="Mueller R.-W."/>
            <person name="Bruemmer F."/>
            <person name="Labrenz M."/>
            <person name="Spormann A.M."/>
            <person name="Op den Camp H."/>
            <person name="Overmann J."/>
            <person name="Amann R."/>
            <person name="Jetten M.S.M."/>
            <person name="Mascher T."/>
            <person name="Medema M.H."/>
            <person name="Devos D.P."/>
            <person name="Kaster A.-K."/>
            <person name="Ovreas L."/>
            <person name="Rohde M."/>
            <person name="Galperin M.Y."/>
            <person name="Jogler C."/>
        </authorList>
    </citation>
    <scope>NUCLEOTIDE SEQUENCE [LARGE SCALE GENOMIC DNA]</scope>
    <source>
        <strain evidence="1 2">HG66A1</strain>
    </source>
</reference>
<dbReference type="EMBL" id="CP036266">
    <property type="protein sequence ID" value="QDT20264.1"/>
    <property type="molecule type" value="Genomic_DNA"/>
</dbReference>
<protein>
    <recommendedName>
        <fullName evidence="3">Intein C-terminal splicing domain-containing protein</fullName>
    </recommendedName>
</protein>
<evidence type="ECO:0008006" key="3">
    <source>
        <dbReference type="Google" id="ProtNLM"/>
    </source>
</evidence>
<evidence type="ECO:0000313" key="1">
    <source>
        <dbReference type="EMBL" id="QDT20264.1"/>
    </source>
</evidence>
<proteinExistence type="predicted"/>
<evidence type="ECO:0000313" key="2">
    <source>
        <dbReference type="Proteomes" id="UP000320421"/>
    </source>
</evidence>
<dbReference type="Gene3D" id="2.170.16.10">
    <property type="entry name" value="Hedgehog/Intein (Hint) domain"/>
    <property type="match status" value="1"/>
</dbReference>
<keyword evidence="2" id="KW-1185">Reference proteome</keyword>
<dbReference type="CDD" id="cd00081">
    <property type="entry name" value="Hint"/>
    <property type="match status" value="1"/>
</dbReference>
<organism evidence="1 2">
    <name type="scientific">Gimesia chilikensis</name>
    <dbReference type="NCBI Taxonomy" id="2605989"/>
    <lineage>
        <taxon>Bacteria</taxon>
        <taxon>Pseudomonadati</taxon>
        <taxon>Planctomycetota</taxon>
        <taxon>Planctomycetia</taxon>
        <taxon>Planctomycetales</taxon>
        <taxon>Planctomycetaceae</taxon>
        <taxon>Gimesia</taxon>
    </lineage>
</organism>
<dbReference type="SUPFAM" id="SSF51294">
    <property type="entry name" value="Hedgehog/intein (Hint) domain"/>
    <property type="match status" value="1"/>
</dbReference>
<dbReference type="RefSeq" id="WP_145182868.1">
    <property type="nucleotide sequence ID" value="NZ_CP036266.1"/>
</dbReference>
<name>A0A517PLM3_9PLAN</name>
<dbReference type="AlphaFoldDB" id="A0A517PLM3"/>
<dbReference type="Proteomes" id="UP000320421">
    <property type="component" value="Chromosome"/>
</dbReference>
<dbReference type="OrthoDB" id="271912at2"/>
<accession>A0A517PLM3</accession>
<gene>
    <name evidence="1" type="ORF">HG66A1_20490</name>
</gene>
<dbReference type="Pfam" id="PF07591">
    <property type="entry name" value="PT-HINT"/>
    <property type="match status" value="1"/>
</dbReference>
<sequence length="387" mass="41731">MSDFVRELAIFSCLLFTSFCFWKVGVGLTGGVDASVLPSAQAAIHSSVTPQRLQTMPIQQMRPGMRVLGRNPDRWDTQPVLEPNPVSWRLVSVRMEQQPGQFVLGQLLRPTSWIRQNDALPGAVIQLEIPEMHVAGDAEVLSITECPPIRRGPGSVVTGTFQHVSDEVISVFVEGEETPIGTTAKHPFWSRDRDAFIPAGELRIGEELKTALGTSTRVTSIEIRAGPETVYGLEVAGEHVYQIADAGLLVHNASAKSGRNLYAPRGVRWNNVWRTADGKFASPQGVGRSGAAAESAVWDAVEAKPGWQVIRGRVSVRDASGQLRVYDGAAVSPSGRVIGLEVKSGSARLTPAQRTFDSTLNASGANTVPGVGQSKGIQVRRAVEIRQ</sequence>